<dbReference type="EMBL" id="GGEC01006423">
    <property type="protein sequence ID" value="MBW86906.1"/>
    <property type="molecule type" value="Transcribed_RNA"/>
</dbReference>
<protein>
    <submittedName>
        <fullName evidence="1">Uncharacterized protein</fullName>
    </submittedName>
</protein>
<evidence type="ECO:0000313" key="1">
    <source>
        <dbReference type="EMBL" id="MBW86906.1"/>
    </source>
</evidence>
<proteinExistence type="predicted"/>
<dbReference type="AlphaFoldDB" id="A0A2P2J0A7"/>
<reference evidence="1" key="1">
    <citation type="submission" date="2018-02" db="EMBL/GenBank/DDBJ databases">
        <title>Rhizophora mucronata_Transcriptome.</title>
        <authorList>
            <person name="Meera S.P."/>
            <person name="Sreeshan A."/>
            <person name="Augustine A."/>
        </authorList>
    </citation>
    <scope>NUCLEOTIDE SEQUENCE</scope>
    <source>
        <tissue evidence="1">Leaf</tissue>
    </source>
</reference>
<organism evidence="1">
    <name type="scientific">Rhizophora mucronata</name>
    <name type="common">Asiatic mangrove</name>
    <dbReference type="NCBI Taxonomy" id="61149"/>
    <lineage>
        <taxon>Eukaryota</taxon>
        <taxon>Viridiplantae</taxon>
        <taxon>Streptophyta</taxon>
        <taxon>Embryophyta</taxon>
        <taxon>Tracheophyta</taxon>
        <taxon>Spermatophyta</taxon>
        <taxon>Magnoliopsida</taxon>
        <taxon>eudicotyledons</taxon>
        <taxon>Gunneridae</taxon>
        <taxon>Pentapetalae</taxon>
        <taxon>rosids</taxon>
        <taxon>fabids</taxon>
        <taxon>Malpighiales</taxon>
        <taxon>Rhizophoraceae</taxon>
        <taxon>Rhizophora</taxon>
    </lineage>
</organism>
<accession>A0A2P2J0A7</accession>
<name>A0A2P2J0A7_RHIMU</name>
<sequence>MIVCQFNWKMIYIQIILLFSQLTTFAM</sequence>